<gene>
    <name evidence="2" type="ORF">ALQ08_01182</name>
    <name evidence="1" type="ORF">ALQ28_02297</name>
</gene>
<dbReference type="InterPro" id="IPR021352">
    <property type="entry name" value="DUF2971"/>
</dbReference>
<dbReference type="Pfam" id="PF11185">
    <property type="entry name" value="DUF2971"/>
    <property type="match status" value="1"/>
</dbReference>
<dbReference type="Proteomes" id="UP000267908">
    <property type="component" value="Unassembled WGS sequence"/>
</dbReference>
<evidence type="ECO:0000313" key="3">
    <source>
        <dbReference type="Proteomes" id="UP000267908"/>
    </source>
</evidence>
<proteinExistence type="predicted"/>
<organism evidence="1 3">
    <name type="scientific">Pseudomonas syringae pv. delphinii</name>
    <dbReference type="NCBI Taxonomy" id="192088"/>
    <lineage>
        <taxon>Bacteria</taxon>
        <taxon>Pseudomonadati</taxon>
        <taxon>Pseudomonadota</taxon>
        <taxon>Gammaproteobacteria</taxon>
        <taxon>Pseudomonadales</taxon>
        <taxon>Pseudomonadaceae</taxon>
        <taxon>Pseudomonas</taxon>
    </lineage>
</organism>
<evidence type="ECO:0000313" key="2">
    <source>
        <dbReference type="EMBL" id="RMQ22352.1"/>
    </source>
</evidence>
<evidence type="ECO:0008006" key="5">
    <source>
        <dbReference type="Google" id="ProtNLM"/>
    </source>
</evidence>
<reference evidence="3 4" key="1">
    <citation type="submission" date="2018-08" db="EMBL/GenBank/DDBJ databases">
        <title>Recombination of ecologically and evolutionarily significant loci maintains genetic cohesion in the Pseudomonas syringae species complex.</title>
        <authorList>
            <person name="Dillon M."/>
            <person name="Thakur S."/>
            <person name="Almeida R.N.D."/>
            <person name="Weir B.S."/>
            <person name="Guttman D.S."/>
        </authorList>
    </citation>
    <scope>NUCLEOTIDE SEQUENCE [LARGE SCALE GENOMIC DNA]</scope>
    <source>
        <strain evidence="2 4">ICMP 13052</strain>
        <strain evidence="1 3">ICMP 4330</strain>
    </source>
</reference>
<comment type="caution">
    <text evidence="1">The sequence shown here is derived from an EMBL/GenBank/DDBJ whole genome shotgun (WGS) entry which is preliminary data.</text>
</comment>
<evidence type="ECO:0000313" key="1">
    <source>
        <dbReference type="EMBL" id="RMP09083.1"/>
    </source>
</evidence>
<sequence>MGYTIALRKLKLHKGLRMPFFKYYRANLNFEKAIRYNEIYFSENKELNDPHDLKAFYYFEDDPQLWVDLLSIPPQYNTWSLESFLNCSDQSLVKALNNVFKGISFDSLEGSIFDEIEKIKEDLLNVFESHLKEQVDSPEGFEFYADYPPSQKAQLCLQFLSALLARAVNFSLYSVSFSDLALSPKMWAHYADGFKGCVVIYRSHNEEYIGLGSNILDRDLKVFKYSKVNYIDSDKMIPVLACAISGAQKVEQAFLQKNSFWDYESEYRLFSMTGSNATQHAMVKVPPKNPRVRILHHQTNDILGVIFGARCTNDLKERVAMTLMDNRRYCGSQPFYLFDTELTREGRVVISSGKIQHDPSIPDIQRASGGLQQLIDDERLKIVLAELKIQ</sequence>
<accession>A0A0P9R7R6</accession>
<evidence type="ECO:0000313" key="4">
    <source>
        <dbReference type="Proteomes" id="UP000269044"/>
    </source>
</evidence>
<dbReference type="EMBL" id="RBRA01000198">
    <property type="protein sequence ID" value="RMQ22352.1"/>
    <property type="molecule type" value="Genomic_DNA"/>
</dbReference>
<name>A0A0P9R7R6_9PSED</name>
<protein>
    <recommendedName>
        <fullName evidence="5">DUF2971 domain-containing protein</fullName>
    </recommendedName>
</protein>
<dbReference type="Proteomes" id="UP000269044">
    <property type="component" value="Unassembled WGS sequence"/>
</dbReference>
<dbReference type="AlphaFoldDB" id="A0A0P9R7R6"/>
<dbReference type="EMBL" id="RBQG01000273">
    <property type="protein sequence ID" value="RMP09083.1"/>
    <property type="molecule type" value="Genomic_DNA"/>
</dbReference>